<feature type="domain" description="Ig-like" evidence="19">
    <location>
        <begin position="12"/>
        <end position="126"/>
    </location>
</feature>
<evidence type="ECO:0000256" key="2">
    <source>
        <dbReference type="ARBA" id="ARBA00004479"/>
    </source>
</evidence>
<keyword evidence="6" id="KW-0963">Cytoplasm</keyword>
<keyword evidence="15" id="KW-0175">Coiled coil</keyword>
<evidence type="ECO:0000256" key="8">
    <source>
        <dbReference type="ARBA" id="ARBA00022692"/>
    </source>
</evidence>
<evidence type="ECO:0000256" key="12">
    <source>
        <dbReference type="ARBA" id="ARBA00023157"/>
    </source>
</evidence>
<dbReference type="InterPro" id="IPR013106">
    <property type="entry name" value="Ig_V-set"/>
</dbReference>
<dbReference type="InterPro" id="IPR036179">
    <property type="entry name" value="Ig-like_dom_sf"/>
</dbReference>
<dbReference type="GO" id="GO:0001817">
    <property type="term" value="P:regulation of cytokine production"/>
    <property type="evidence" value="ECO:0007669"/>
    <property type="project" value="TreeGrafter"/>
</dbReference>
<keyword evidence="8 16" id="KW-0812">Transmembrane</keyword>
<dbReference type="GO" id="GO:0005102">
    <property type="term" value="F:signaling receptor binding"/>
    <property type="evidence" value="ECO:0007669"/>
    <property type="project" value="TreeGrafter"/>
</dbReference>
<evidence type="ECO:0000256" key="14">
    <source>
        <dbReference type="ARBA" id="ARBA00023319"/>
    </source>
</evidence>
<dbReference type="InterPro" id="IPR003877">
    <property type="entry name" value="SPRY_dom"/>
</dbReference>
<keyword evidence="13" id="KW-0325">Glycoprotein</keyword>
<dbReference type="Pfam" id="PF00622">
    <property type="entry name" value="SPRY"/>
    <property type="match status" value="1"/>
</dbReference>
<evidence type="ECO:0000256" key="6">
    <source>
        <dbReference type="ARBA" id="ARBA00022490"/>
    </source>
</evidence>
<dbReference type="GO" id="GO:0005737">
    <property type="term" value="C:cytoplasm"/>
    <property type="evidence" value="ECO:0007669"/>
    <property type="project" value="UniProtKB-SubCell"/>
</dbReference>
<dbReference type="InterPro" id="IPR006574">
    <property type="entry name" value="PRY"/>
</dbReference>
<feature type="transmembrane region" description="Helical" evidence="16">
    <location>
        <begin position="250"/>
        <end position="270"/>
    </location>
</feature>
<keyword evidence="21" id="KW-1185">Reference proteome</keyword>
<dbReference type="InterPro" id="IPR043136">
    <property type="entry name" value="B30.2/SPRY_sf"/>
</dbReference>
<dbReference type="InterPro" id="IPR003879">
    <property type="entry name" value="Butyrophylin_SPRY"/>
</dbReference>
<dbReference type="PRINTS" id="PR01407">
    <property type="entry name" value="BUTYPHLNCDUF"/>
</dbReference>
<feature type="chain" id="PRO_5030050523" description="RING-type E3 ubiquitin transferase" evidence="17">
    <location>
        <begin position="30"/>
        <end position="560"/>
    </location>
</feature>
<dbReference type="SMART" id="SM00409">
    <property type="entry name" value="IG"/>
    <property type="match status" value="1"/>
</dbReference>
<evidence type="ECO:0000256" key="9">
    <source>
        <dbReference type="ARBA" id="ARBA00022729"/>
    </source>
</evidence>
<keyword evidence="10 16" id="KW-1133">Transmembrane helix</keyword>
<evidence type="ECO:0000256" key="1">
    <source>
        <dbReference type="ARBA" id="ARBA00000900"/>
    </source>
</evidence>
<evidence type="ECO:0000259" key="18">
    <source>
        <dbReference type="PROSITE" id="PS50188"/>
    </source>
</evidence>
<dbReference type="STRING" id="9541.ENSMFAP00000003667"/>
<dbReference type="Ensembl" id="ENSMFAT00000022328.2">
    <property type="protein sequence ID" value="ENSMFAP00000003667.2"/>
    <property type="gene ID" value="ENSMFAG00000001563.2"/>
</dbReference>
<dbReference type="InterPro" id="IPR053896">
    <property type="entry name" value="BTN3A2-like_Ig-C"/>
</dbReference>
<dbReference type="InterPro" id="IPR003599">
    <property type="entry name" value="Ig_sub"/>
</dbReference>
<evidence type="ECO:0000256" key="7">
    <source>
        <dbReference type="ARBA" id="ARBA00022679"/>
    </source>
</evidence>
<dbReference type="VEuPathDB" id="HostDB:ENSMFAG00000001563"/>
<dbReference type="InterPro" id="IPR013320">
    <property type="entry name" value="ConA-like_dom_sf"/>
</dbReference>
<name>A0A2K5TUD0_MACFA</name>
<evidence type="ECO:0000256" key="11">
    <source>
        <dbReference type="ARBA" id="ARBA00023136"/>
    </source>
</evidence>
<keyword evidence="7" id="KW-0808">Transferase</keyword>
<dbReference type="GO" id="GO:0050852">
    <property type="term" value="P:T cell receptor signaling pathway"/>
    <property type="evidence" value="ECO:0007669"/>
    <property type="project" value="TreeGrafter"/>
</dbReference>
<keyword evidence="12" id="KW-1015">Disulfide bond</keyword>
<dbReference type="PROSITE" id="PS50835">
    <property type="entry name" value="IG_LIKE"/>
    <property type="match status" value="1"/>
</dbReference>
<reference evidence="20 21" key="1">
    <citation type="submission" date="2013-03" db="EMBL/GenBank/DDBJ databases">
        <authorList>
            <person name="Warren W."/>
            <person name="Wilson R.K."/>
        </authorList>
    </citation>
    <scope>NUCLEOTIDE SEQUENCE</scope>
</reference>
<feature type="coiled-coil region" evidence="15">
    <location>
        <begin position="288"/>
        <end position="318"/>
    </location>
</feature>
<dbReference type="InterPro" id="IPR037958">
    <property type="entry name" value="SPRY/PRY_BTN1/2"/>
</dbReference>
<evidence type="ECO:0000256" key="15">
    <source>
        <dbReference type="SAM" id="Coils"/>
    </source>
</evidence>
<sequence>MEPAAALHFSLPASLILLLLLRLCALVSAQFIVVGPTDPILATVGENTTLRCHLSPEKNAEDMEVRWFRSQFFPAVFVYKGGRERTEEQMEEYRGRTTFVSKDISRGSVALVIHNVTAQENGTYRCYFQEGRSYDEAILHLVVAGLGSKPLIEMRGHEDGGIRLECISRGWYPKPLTVWRDPYGGIVPALKEVVTPDTDGLFMVTTAVIIRDKSMRNMSCSINDTLLNQKKESVIFIPESFMPSVSPCVVALPIIVVFLMIIIAVCIYWINRLQKETKILSGEKEFVVETREIAVKELEKERVQKEKELQVKEQLQEELRWRRTVLHAEVIPEDIRPTLLKQNWMGIVPPHICLQISQEAVDVVLDPDTAHPDLLLSEDRRSVRRCPLRHLGERVPDNPERFDSEPCVLGRESFASGKHYWEVEVENVIEWTVGVCRDSVERKEEVLLLPQNGFWTLDMHKGQYRALSSPKRILPLKESLCRVGVFLDYEAGDVSFYNMRDRSHIYTCPRSAFSVPVRPFFRIGSDDRPIFICPALIGASGITVPEEGLTLHRVRTNQSL</sequence>
<dbReference type="Pfam" id="PF13765">
    <property type="entry name" value="PRY"/>
    <property type="match status" value="1"/>
</dbReference>
<dbReference type="CDD" id="cd15819">
    <property type="entry name" value="SPRY_PRY_BTN1_2"/>
    <property type="match status" value="1"/>
</dbReference>
<dbReference type="SUPFAM" id="SSF49899">
    <property type="entry name" value="Concanavalin A-like lectins/glucanases"/>
    <property type="match status" value="1"/>
</dbReference>
<dbReference type="CDD" id="cd05713">
    <property type="entry name" value="IgV_MOG_like"/>
    <property type="match status" value="1"/>
</dbReference>
<reference evidence="20" key="3">
    <citation type="submission" date="2025-09" db="UniProtKB">
        <authorList>
            <consortium name="Ensembl"/>
        </authorList>
    </citation>
    <scope>IDENTIFICATION</scope>
</reference>
<protein>
    <recommendedName>
        <fullName evidence="5">RING-type E3 ubiquitin transferase</fullName>
        <ecNumber evidence="5">2.3.2.27</ecNumber>
    </recommendedName>
</protein>
<dbReference type="InterPro" id="IPR013783">
    <property type="entry name" value="Ig-like_fold"/>
</dbReference>
<feature type="signal peptide" evidence="17">
    <location>
        <begin position="1"/>
        <end position="29"/>
    </location>
</feature>
<dbReference type="GO" id="GO:0009897">
    <property type="term" value="C:external side of plasma membrane"/>
    <property type="evidence" value="ECO:0007669"/>
    <property type="project" value="TreeGrafter"/>
</dbReference>
<reference evidence="20" key="2">
    <citation type="submission" date="2025-08" db="UniProtKB">
        <authorList>
            <consortium name="Ensembl"/>
        </authorList>
    </citation>
    <scope>IDENTIFICATION</scope>
</reference>
<dbReference type="SMART" id="SM00406">
    <property type="entry name" value="IGv"/>
    <property type="match status" value="1"/>
</dbReference>
<comment type="subcellular location">
    <subcellularLocation>
        <location evidence="3">Cytoplasm</location>
    </subcellularLocation>
    <subcellularLocation>
        <location evidence="2">Membrane</location>
        <topology evidence="2">Single-pass type I membrane protein</topology>
    </subcellularLocation>
</comment>
<dbReference type="FunFam" id="2.60.40.10:FF:000088">
    <property type="entry name" value="Butyrophilin subfamily 1 member A1"/>
    <property type="match status" value="1"/>
</dbReference>
<dbReference type="PANTHER" id="PTHR24100:SF79">
    <property type="entry name" value="BUTYROPHILIN SUBFAMILY 2 MEMBER A1"/>
    <property type="match status" value="1"/>
</dbReference>
<dbReference type="Gene3D" id="2.60.120.920">
    <property type="match status" value="1"/>
</dbReference>
<dbReference type="GO" id="GO:0061630">
    <property type="term" value="F:ubiquitin protein ligase activity"/>
    <property type="evidence" value="ECO:0007669"/>
    <property type="project" value="UniProtKB-EC"/>
</dbReference>
<dbReference type="Gene3D" id="2.60.40.10">
    <property type="entry name" value="Immunoglobulins"/>
    <property type="match status" value="2"/>
</dbReference>
<dbReference type="Pfam" id="PF22705">
    <property type="entry name" value="C2-set_3"/>
    <property type="match status" value="1"/>
</dbReference>
<dbReference type="GeneTree" id="ENSGT00940000163835"/>
<dbReference type="InterPro" id="IPR050504">
    <property type="entry name" value="IgSF_BTN/MOG"/>
</dbReference>
<evidence type="ECO:0000256" key="10">
    <source>
        <dbReference type="ARBA" id="ARBA00022989"/>
    </source>
</evidence>
<dbReference type="Bgee" id="ENSMFAG00000001563">
    <property type="expression patterns" value="Expressed in bone marrow and 13 other cell types or tissues"/>
</dbReference>
<dbReference type="SMART" id="SM00589">
    <property type="entry name" value="PRY"/>
    <property type="match status" value="1"/>
</dbReference>
<evidence type="ECO:0000256" key="16">
    <source>
        <dbReference type="SAM" id="Phobius"/>
    </source>
</evidence>
<evidence type="ECO:0000256" key="5">
    <source>
        <dbReference type="ARBA" id="ARBA00012483"/>
    </source>
</evidence>
<dbReference type="InterPro" id="IPR007110">
    <property type="entry name" value="Ig-like_dom"/>
</dbReference>
<dbReference type="SMART" id="SM00449">
    <property type="entry name" value="SPRY"/>
    <property type="match status" value="1"/>
</dbReference>
<evidence type="ECO:0000313" key="20">
    <source>
        <dbReference type="Ensembl" id="ENSMFAP00000003667.2"/>
    </source>
</evidence>
<feature type="domain" description="B30.2/SPRY" evidence="18">
    <location>
        <begin position="343"/>
        <end position="539"/>
    </location>
</feature>
<evidence type="ECO:0000256" key="13">
    <source>
        <dbReference type="ARBA" id="ARBA00023180"/>
    </source>
</evidence>
<comment type="catalytic activity">
    <reaction evidence="1">
        <text>S-ubiquitinyl-[E2 ubiquitin-conjugating enzyme]-L-cysteine + [acceptor protein]-L-lysine = [E2 ubiquitin-conjugating enzyme]-L-cysteine + N(6)-ubiquitinyl-[acceptor protein]-L-lysine.</text>
        <dbReference type="EC" id="2.3.2.27"/>
    </reaction>
</comment>
<dbReference type="AlphaFoldDB" id="A0A2K5TUD0"/>
<evidence type="ECO:0000259" key="19">
    <source>
        <dbReference type="PROSITE" id="PS50835"/>
    </source>
</evidence>
<keyword evidence="9 17" id="KW-0732">Signal</keyword>
<dbReference type="Pfam" id="PF07686">
    <property type="entry name" value="V-set"/>
    <property type="match status" value="1"/>
</dbReference>
<evidence type="ECO:0000256" key="4">
    <source>
        <dbReference type="ARBA" id="ARBA00007591"/>
    </source>
</evidence>
<dbReference type="PANTHER" id="PTHR24100">
    <property type="entry name" value="BUTYROPHILIN"/>
    <property type="match status" value="1"/>
</dbReference>
<dbReference type="EC" id="2.3.2.27" evidence="5"/>
<proteinExistence type="inferred from homology"/>
<dbReference type="PROSITE" id="PS50188">
    <property type="entry name" value="B302_SPRY"/>
    <property type="match status" value="1"/>
</dbReference>
<evidence type="ECO:0000256" key="17">
    <source>
        <dbReference type="SAM" id="SignalP"/>
    </source>
</evidence>
<evidence type="ECO:0000313" key="21">
    <source>
        <dbReference type="Proteomes" id="UP000233100"/>
    </source>
</evidence>
<dbReference type="InterPro" id="IPR001870">
    <property type="entry name" value="B30.2/SPRY"/>
</dbReference>
<gene>
    <name evidence="20" type="primary">BTN2A1</name>
</gene>
<evidence type="ECO:0000256" key="3">
    <source>
        <dbReference type="ARBA" id="ARBA00004496"/>
    </source>
</evidence>
<dbReference type="Proteomes" id="UP000233100">
    <property type="component" value="Chromosome 4"/>
</dbReference>
<organism evidence="20 21">
    <name type="scientific">Macaca fascicularis</name>
    <name type="common">Crab-eating macaque</name>
    <name type="synonym">Cynomolgus monkey</name>
    <dbReference type="NCBI Taxonomy" id="9541"/>
    <lineage>
        <taxon>Eukaryota</taxon>
        <taxon>Metazoa</taxon>
        <taxon>Chordata</taxon>
        <taxon>Craniata</taxon>
        <taxon>Vertebrata</taxon>
        <taxon>Euteleostomi</taxon>
        <taxon>Mammalia</taxon>
        <taxon>Eutheria</taxon>
        <taxon>Euarchontoglires</taxon>
        <taxon>Primates</taxon>
        <taxon>Haplorrhini</taxon>
        <taxon>Catarrhini</taxon>
        <taxon>Cercopithecidae</taxon>
        <taxon>Cercopithecinae</taxon>
        <taxon>Macaca</taxon>
    </lineage>
</organism>
<comment type="similarity">
    <text evidence="4">Belongs to the immunoglobulin superfamily. BTN/MOG family.</text>
</comment>
<dbReference type="FunFam" id="2.60.120.920:FF:000004">
    <property type="entry name" value="Butyrophilin subfamily 1 member A1"/>
    <property type="match status" value="1"/>
</dbReference>
<keyword evidence="11 16" id="KW-0472">Membrane</keyword>
<dbReference type="SUPFAM" id="SSF48726">
    <property type="entry name" value="Immunoglobulin"/>
    <property type="match status" value="2"/>
</dbReference>
<dbReference type="FunFam" id="2.60.40.10:FF:000208">
    <property type="entry name" value="Butyrophilin subfamily 1 member A1"/>
    <property type="match status" value="1"/>
</dbReference>
<accession>A0A2K5TUD0</accession>
<keyword evidence="14" id="KW-0393">Immunoglobulin domain</keyword>